<dbReference type="GO" id="GO:0008017">
    <property type="term" value="F:microtubule binding"/>
    <property type="evidence" value="ECO:0007669"/>
    <property type="project" value="InterPro"/>
</dbReference>
<evidence type="ECO:0000313" key="11">
    <source>
        <dbReference type="EMBL" id="OWF51431.1"/>
    </source>
</evidence>
<evidence type="ECO:0000256" key="4">
    <source>
        <dbReference type="ARBA" id="ARBA00013508"/>
    </source>
</evidence>
<reference evidence="11 12" key="1">
    <citation type="journal article" date="2017" name="Nat. Ecol. Evol.">
        <title>Scallop genome provides insights into evolution of bilaterian karyotype and development.</title>
        <authorList>
            <person name="Wang S."/>
            <person name="Zhang J."/>
            <person name="Jiao W."/>
            <person name="Li J."/>
            <person name="Xun X."/>
            <person name="Sun Y."/>
            <person name="Guo X."/>
            <person name="Huan P."/>
            <person name="Dong B."/>
            <person name="Zhang L."/>
            <person name="Hu X."/>
            <person name="Sun X."/>
            <person name="Wang J."/>
            <person name="Zhao C."/>
            <person name="Wang Y."/>
            <person name="Wang D."/>
            <person name="Huang X."/>
            <person name="Wang R."/>
            <person name="Lv J."/>
            <person name="Li Y."/>
            <person name="Zhang Z."/>
            <person name="Liu B."/>
            <person name="Lu W."/>
            <person name="Hui Y."/>
            <person name="Liang J."/>
            <person name="Zhou Z."/>
            <person name="Hou R."/>
            <person name="Li X."/>
            <person name="Liu Y."/>
            <person name="Li H."/>
            <person name="Ning X."/>
            <person name="Lin Y."/>
            <person name="Zhao L."/>
            <person name="Xing Q."/>
            <person name="Dou J."/>
            <person name="Li Y."/>
            <person name="Mao J."/>
            <person name="Guo H."/>
            <person name="Dou H."/>
            <person name="Li T."/>
            <person name="Mu C."/>
            <person name="Jiang W."/>
            <person name="Fu Q."/>
            <person name="Fu X."/>
            <person name="Miao Y."/>
            <person name="Liu J."/>
            <person name="Yu Q."/>
            <person name="Li R."/>
            <person name="Liao H."/>
            <person name="Li X."/>
            <person name="Kong Y."/>
            <person name="Jiang Z."/>
            <person name="Chourrout D."/>
            <person name="Li R."/>
            <person name="Bao Z."/>
        </authorList>
    </citation>
    <scope>NUCLEOTIDE SEQUENCE [LARGE SCALE GENOMIC DNA]</scope>
    <source>
        <strain evidence="11 12">PY_sf001</strain>
    </source>
</reference>
<evidence type="ECO:0000256" key="8">
    <source>
        <dbReference type="ARBA" id="ARBA00023242"/>
    </source>
</evidence>
<feature type="region of interest" description="Disordered" evidence="10">
    <location>
        <begin position="322"/>
        <end position="396"/>
    </location>
</feature>
<feature type="compositionally biased region" description="Basic and acidic residues" evidence="10">
    <location>
        <begin position="114"/>
        <end position="126"/>
    </location>
</feature>
<keyword evidence="5" id="KW-0963">Cytoplasm</keyword>
<evidence type="ECO:0000256" key="9">
    <source>
        <dbReference type="ARBA" id="ARBA00045771"/>
    </source>
</evidence>
<organism evidence="11 12">
    <name type="scientific">Mizuhopecten yessoensis</name>
    <name type="common">Japanese scallop</name>
    <name type="synonym">Patinopecten yessoensis</name>
    <dbReference type="NCBI Taxonomy" id="6573"/>
    <lineage>
        <taxon>Eukaryota</taxon>
        <taxon>Metazoa</taxon>
        <taxon>Spiralia</taxon>
        <taxon>Lophotrochozoa</taxon>
        <taxon>Mollusca</taxon>
        <taxon>Bivalvia</taxon>
        <taxon>Autobranchia</taxon>
        <taxon>Pteriomorphia</taxon>
        <taxon>Pectinida</taxon>
        <taxon>Pectinoidea</taxon>
        <taxon>Pectinidae</taxon>
        <taxon>Mizuhopecten</taxon>
    </lineage>
</organism>
<name>A0A210QRT2_MIZYE</name>
<dbReference type="STRING" id="6573.A0A210QRT2"/>
<dbReference type="PANTHER" id="PTHR32078:SF1">
    <property type="entry name" value="NUCLEAR PROTEIN MDM1"/>
    <property type="match status" value="1"/>
</dbReference>
<gene>
    <name evidence="11" type="ORF">KP79_PYT11137</name>
</gene>
<evidence type="ECO:0000256" key="3">
    <source>
        <dbReference type="ARBA" id="ARBA00010494"/>
    </source>
</evidence>
<evidence type="ECO:0000256" key="2">
    <source>
        <dbReference type="ARBA" id="ARBA00004123"/>
    </source>
</evidence>
<dbReference type="GO" id="GO:0005874">
    <property type="term" value="C:microtubule"/>
    <property type="evidence" value="ECO:0007669"/>
    <property type="project" value="UniProtKB-KW"/>
</dbReference>
<feature type="compositionally biased region" description="Polar residues" evidence="10">
    <location>
        <begin position="17"/>
        <end position="30"/>
    </location>
</feature>
<feature type="region of interest" description="Disordered" evidence="10">
    <location>
        <begin position="541"/>
        <end position="578"/>
    </location>
</feature>
<evidence type="ECO:0000256" key="6">
    <source>
        <dbReference type="ARBA" id="ARBA00022701"/>
    </source>
</evidence>
<dbReference type="GO" id="GO:0046600">
    <property type="term" value="P:negative regulation of centriole replication"/>
    <property type="evidence" value="ECO:0007669"/>
    <property type="project" value="InterPro"/>
</dbReference>
<evidence type="ECO:0000313" key="12">
    <source>
        <dbReference type="Proteomes" id="UP000242188"/>
    </source>
</evidence>
<comment type="subcellular location">
    <subcellularLocation>
        <location evidence="1">Cytoplasm</location>
        <location evidence="1">Cytoskeleton</location>
        <location evidence="1">Microtubule organizing center</location>
        <location evidence="1">Centrosome</location>
        <location evidence="1">Centriole</location>
    </subcellularLocation>
    <subcellularLocation>
        <location evidence="2">Nucleus</location>
    </subcellularLocation>
</comment>
<accession>A0A210QRT2</accession>
<proteinExistence type="inferred from homology"/>
<sequence>MPVHFKTSSEYKEHYKPTQSYKSATFSPSAEQMAPAAGRQSSKLGVPSEPPMQRKKRLDGPMTSISTNFHQEPESPASAEYALLGANDKFVENVKYKARSRGASPPKQQKLAQRKNEKENRLETSKPKPAPMVNTEMYRKPTKKESKPTAPPKPEESPKVTTPMAPRGMKSMPPLQLKSELEAPKMSTKSPVKSRAKTINSNDVNRQESVSKLPLKDKMISNMNESVQTNMDKGVALSAPEAPAEYALKYKAGVAPPRPKRKVSEYQKSFDWKVGGKASPLLAAEQIVYNSNPAVAPFRKDVIPKKSEYDVQFQNWKLNECEDKPVQAAGKSSKKRSKVKRSKSVGALSPDKMEAAGSGPIITSDNKRLTKETPDVEVRRRPPIPQGQLRRTRSEYCNNYKAPSSFDYVKGAWRGANPPHLQAPEPEDQSANATGPSLSNWFAEVIELRRKAQEYRKRAQGTHFSREHAVQLLAQQTEAWDVQSSARSGHSTLSALSLETGSARNGASRRDSARATMASDEQMREQDLETEVVVNKMARQDNNEDEDSIITPSSSTVEETDGGRIPTPKWQQKSSKRVGARHHLDLTTPAVGGAILTSPPQRSRPQGRKAVFKSQPIALQDFEDDDDDTHVEEVVRQPIAGQTFAKQIDVNQGRIGPTPTFGMPSRDTHYLRDDQVSCDQPLQTSYVHSPLKNQVNKHIPPPGVNIPSTINEGFGCTYNQPHSLYKQAEDVDDDVLSVSARSVASSCSLASETLERARKRKEEFWGKPRVAAN</sequence>
<feature type="compositionally biased region" description="Basic residues" evidence="10">
    <location>
        <begin position="332"/>
        <end position="343"/>
    </location>
</feature>
<keyword evidence="12" id="KW-1185">Reference proteome</keyword>
<evidence type="ECO:0000256" key="10">
    <source>
        <dbReference type="SAM" id="MobiDB-lite"/>
    </source>
</evidence>
<evidence type="ECO:0000256" key="1">
    <source>
        <dbReference type="ARBA" id="ARBA00004114"/>
    </source>
</evidence>
<feature type="compositionally biased region" description="Basic and acidic residues" evidence="10">
    <location>
        <begin position="137"/>
        <end position="158"/>
    </location>
</feature>
<dbReference type="EMBL" id="NEDP02002263">
    <property type="protein sequence ID" value="OWF51431.1"/>
    <property type="molecule type" value="Genomic_DNA"/>
</dbReference>
<comment type="similarity">
    <text evidence="3">Belongs to the MDM1 family.</text>
</comment>
<keyword evidence="6" id="KW-0493">Microtubule</keyword>
<feature type="compositionally biased region" description="Basic and acidic residues" evidence="10">
    <location>
        <begin position="365"/>
        <end position="380"/>
    </location>
</feature>
<feature type="compositionally biased region" description="Polar residues" evidence="10">
    <location>
        <begin position="494"/>
        <end position="505"/>
    </location>
</feature>
<evidence type="ECO:0000256" key="7">
    <source>
        <dbReference type="ARBA" id="ARBA00023212"/>
    </source>
</evidence>
<dbReference type="Pfam" id="PF15501">
    <property type="entry name" value="MDM1"/>
    <property type="match status" value="1"/>
</dbReference>
<feature type="region of interest" description="Disordered" evidence="10">
    <location>
        <begin position="494"/>
        <end position="527"/>
    </location>
</feature>
<feature type="region of interest" description="Disordered" evidence="10">
    <location>
        <begin position="96"/>
        <end position="217"/>
    </location>
</feature>
<dbReference type="OrthoDB" id="9999940at2759"/>
<dbReference type="InterPro" id="IPR029136">
    <property type="entry name" value="MDM1"/>
</dbReference>
<dbReference type="GO" id="GO:0005634">
    <property type="term" value="C:nucleus"/>
    <property type="evidence" value="ECO:0007669"/>
    <property type="project" value="UniProtKB-SubCell"/>
</dbReference>
<dbReference type="AlphaFoldDB" id="A0A210QRT2"/>
<feature type="compositionally biased region" description="Polar residues" evidence="10">
    <location>
        <begin position="187"/>
        <end position="210"/>
    </location>
</feature>
<feature type="region of interest" description="Disordered" evidence="10">
    <location>
        <begin position="411"/>
        <end position="436"/>
    </location>
</feature>
<comment type="caution">
    <text evidence="11">The sequence shown here is derived from an EMBL/GenBank/DDBJ whole genome shotgun (WGS) entry which is preliminary data.</text>
</comment>
<dbReference type="PANTHER" id="PTHR32078">
    <property type="entry name" value="NUCLEAR PROTEIN MDM1"/>
    <property type="match status" value="1"/>
</dbReference>
<feature type="compositionally biased region" description="Basic and acidic residues" evidence="10">
    <location>
        <begin position="7"/>
        <end position="16"/>
    </location>
</feature>
<dbReference type="GO" id="GO:0005814">
    <property type="term" value="C:centriole"/>
    <property type="evidence" value="ECO:0007669"/>
    <property type="project" value="UniProtKB-SubCell"/>
</dbReference>
<keyword evidence="8" id="KW-0539">Nucleus</keyword>
<protein>
    <recommendedName>
        <fullName evidence="4">Nuclear protein MDM1</fullName>
    </recommendedName>
</protein>
<dbReference type="Proteomes" id="UP000242188">
    <property type="component" value="Unassembled WGS sequence"/>
</dbReference>
<keyword evidence="7" id="KW-0206">Cytoskeleton</keyword>
<evidence type="ECO:0000256" key="5">
    <source>
        <dbReference type="ARBA" id="ARBA00022490"/>
    </source>
</evidence>
<feature type="region of interest" description="Disordered" evidence="10">
    <location>
        <begin position="1"/>
        <end position="81"/>
    </location>
</feature>
<comment type="function">
    <text evidence="9">Microtubule-binding protein that negatively regulates centriole duplication. Binds to and stabilizes microtubules.</text>
</comment>